<proteinExistence type="predicted"/>
<dbReference type="AlphaFoldDB" id="A0AA87YFN8"/>
<dbReference type="EMBL" id="BMWW01000007">
    <property type="protein sequence ID" value="GGZ00824.1"/>
    <property type="molecule type" value="Genomic_DNA"/>
</dbReference>
<protein>
    <submittedName>
        <fullName evidence="1">Uncharacterized protein</fullName>
    </submittedName>
</protein>
<reference evidence="1" key="2">
    <citation type="submission" date="2022-12" db="EMBL/GenBank/DDBJ databases">
        <authorList>
            <person name="Sun Q."/>
            <person name="Kim S."/>
        </authorList>
    </citation>
    <scope>NUCLEOTIDE SEQUENCE</scope>
    <source>
        <strain evidence="1">KCTC 12344</strain>
    </source>
</reference>
<gene>
    <name evidence="1" type="ORF">GCM10007388_37940</name>
</gene>
<evidence type="ECO:0000313" key="1">
    <source>
        <dbReference type="EMBL" id="GGZ00824.1"/>
    </source>
</evidence>
<dbReference type="RefSeq" id="WP_189569121.1">
    <property type="nucleotide sequence ID" value="NZ_BMWW01000007.1"/>
</dbReference>
<sequence>MRKQQFACRPTRRVGVEELLETARKQVDPRDPAALLALAEPLYGLAGDPALLQRCINHSLTHWRQGSSHFYSSQSCHLASSGPFAIRINLWPLLPVDPRRRAILADVLSYYDYHDHNFSFITANYFGPGYETEIYSYQRGTGAIYPGQRVDLDYRGRHTLDANTVLLYEQYRDIHMQLPPARLSASLNLMMTPPDAGLTDQFYFDIARGRVRDYVASSSHKRVNALGFARHIYDAQTLALLQEILETHPCSRTRVEAARVLVDVAGASALSPASATRMLRDPLALALWSQAADGAGQ</sequence>
<dbReference type="Proteomes" id="UP000619512">
    <property type="component" value="Unassembled WGS sequence"/>
</dbReference>
<reference evidence="1" key="1">
    <citation type="journal article" date="2014" name="Int. J. Syst. Evol. Microbiol.">
        <title>Complete genome sequence of Corynebacterium casei LMG S-19264T (=DSM 44701T), isolated from a smear-ripened cheese.</title>
        <authorList>
            <consortium name="US DOE Joint Genome Institute (JGI-PGF)"/>
            <person name="Walter F."/>
            <person name="Albersmeier A."/>
            <person name="Kalinowski J."/>
            <person name="Ruckert C."/>
        </authorList>
    </citation>
    <scope>NUCLEOTIDE SEQUENCE</scope>
    <source>
        <strain evidence="1">KCTC 12344</strain>
    </source>
</reference>
<accession>A0AA87YFN8</accession>
<evidence type="ECO:0000313" key="2">
    <source>
        <dbReference type="Proteomes" id="UP000619512"/>
    </source>
</evidence>
<organism evidence="1 2">
    <name type="scientific">Pseudoduganella plicata</name>
    <dbReference type="NCBI Taxonomy" id="321984"/>
    <lineage>
        <taxon>Bacteria</taxon>
        <taxon>Pseudomonadati</taxon>
        <taxon>Pseudomonadota</taxon>
        <taxon>Betaproteobacteria</taxon>
        <taxon>Burkholderiales</taxon>
        <taxon>Oxalobacteraceae</taxon>
        <taxon>Telluria group</taxon>
        <taxon>Pseudoduganella</taxon>
    </lineage>
</organism>
<name>A0AA87YFN8_9BURK</name>
<comment type="caution">
    <text evidence="1">The sequence shown here is derived from an EMBL/GenBank/DDBJ whole genome shotgun (WGS) entry which is preliminary data.</text>
</comment>